<protein>
    <submittedName>
        <fullName evidence="1">Uncharacterized protein</fullName>
    </submittedName>
</protein>
<proteinExistence type="predicted"/>
<gene>
    <name evidence="1" type="ORF">J3U88_28685</name>
</gene>
<accession>A0A8J7U702</accession>
<evidence type="ECO:0000313" key="1">
    <source>
        <dbReference type="EMBL" id="MBO1322484.1"/>
    </source>
</evidence>
<sequence length="264" mass="30336">MHALQLGSMTALHRALRAWSQMSSCSSLVNVHSFPPSARWGRLEYVYSLTPAGYSAAKESAPDMMDSATQKEVLPMYPLDYFHRFHTISFRIGLEIALKRSSFSLVKYDQYFEKIPQGQGVSCIATQVPLTEQIFFRPDSIFILGNGRCQGVFSLETVWTPKLSRVLHHVRQHMDGLSSGMVSAQYGLPGQDYRALFLIRDESMLSNVLTQLQRSTQFTPFRRHFMFASITDSHRDVLRCWRIVGDAKHLYHFFMGHKTFRLSR</sequence>
<dbReference type="AlphaFoldDB" id="A0A8J7U702"/>
<dbReference type="Proteomes" id="UP000664417">
    <property type="component" value="Unassembled WGS sequence"/>
</dbReference>
<evidence type="ECO:0000313" key="2">
    <source>
        <dbReference type="Proteomes" id="UP000664417"/>
    </source>
</evidence>
<organism evidence="1 2">
    <name type="scientific">Acanthopleuribacter pedis</name>
    <dbReference type="NCBI Taxonomy" id="442870"/>
    <lineage>
        <taxon>Bacteria</taxon>
        <taxon>Pseudomonadati</taxon>
        <taxon>Acidobacteriota</taxon>
        <taxon>Holophagae</taxon>
        <taxon>Acanthopleuribacterales</taxon>
        <taxon>Acanthopleuribacteraceae</taxon>
        <taxon>Acanthopleuribacter</taxon>
    </lineage>
</organism>
<dbReference type="EMBL" id="JAFREP010000038">
    <property type="protein sequence ID" value="MBO1322484.1"/>
    <property type="molecule type" value="Genomic_DNA"/>
</dbReference>
<name>A0A8J7U702_9BACT</name>
<comment type="caution">
    <text evidence="1">The sequence shown here is derived from an EMBL/GenBank/DDBJ whole genome shotgun (WGS) entry which is preliminary data.</text>
</comment>
<dbReference type="RefSeq" id="WP_207862457.1">
    <property type="nucleotide sequence ID" value="NZ_JAFREP010000038.1"/>
</dbReference>
<keyword evidence="2" id="KW-1185">Reference proteome</keyword>
<reference evidence="1" key="1">
    <citation type="submission" date="2021-03" db="EMBL/GenBank/DDBJ databases">
        <authorList>
            <person name="Wang G."/>
        </authorList>
    </citation>
    <scope>NUCLEOTIDE SEQUENCE</scope>
    <source>
        <strain evidence="1">KCTC 12899</strain>
    </source>
</reference>